<dbReference type="Pfam" id="PF07690">
    <property type="entry name" value="MFS_1"/>
    <property type="match status" value="1"/>
</dbReference>
<feature type="transmembrane region" description="Helical" evidence="7">
    <location>
        <begin position="340"/>
        <end position="361"/>
    </location>
</feature>
<dbReference type="Gene3D" id="1.20.1250.20">
    <property type="entry name" value="MFS general substrate transporter like domains"/>
    <property type="match status" value="1"/>
</dbReference>
<name>A0A931CK95_9ACTN</name>
<dbReference type="GO" id="GO:0005886">
    <property type="term" value="C:plasma membrane"/>
    <property type="evidence" value="ECO:0007669"/>
    <property type="project" value="UniProtKB-SubCell"/>
</dbReference>
<feature type="transmembrane region" description="Helical" evidence="7">
    <location>
        <begin position="144"/>
        <end position="162"/>
    </location>
</feature>
<sequence>MSRWLRQTAGGLPATFWYLWTASLINRTGAVAQLYLGVYLLSVRHFDAAYAGLVIGLGGIGTALGALPGGIIADRWGRRPAMLGAGIPAAITMLAFGWVTDQMAILALALLLGLFLGIVRPAFTASIIDVVAEEDRGRALNLNYWAFNLGSGAAALLAGVLVKMEPALLFAANAGVLMCSTLLLALKVPETRPATATATTTRSVGLGIVVRDRIFMTFVGLAMLGWTMIETNKMLPAALVADGLDVTSYGQVIVVNMVLIVVGQLFLLRLTDRRRHEHVLAASVVIAGAGFGLVAVADTLWAYALTVAVWTVGEMLMTVANSALTVQLAPPEARGRYQGVFGFGLTAAMFVGPTVGGLVASRFGSDALWVAVFCLGLLLAAANLAAGPPRRRRLASLRRVSGAAHVRKALHAPGRASDLRRVD</sequence>
<evidence type="ECO:0000256" key="5">
    <source>
        <dbReference type="ARBA" id="ARBA00022989"/>
    </source>
</evidence>
<feature type="domain" description="Major facilitator superfamily (MFS) profile" evidence="8">
    <location>
        <begin position="1"/>
        <end position="391"/>
    </location>
</feature>
<evidence type="ECO:0000256" key="6">
    <source>
        <dbReference type="ARBA" id="ARBA00023136"/>
    </source>
</evidence>
<accession>A0A931CK95</accession>
<dbReference type="PROSITE" id="PS50850">
    <property type="entry name" value="MFS"/>
    <property type="match status" value="1"/>
</dbReference>
<dbReference type="InterPro" id="IPR050171">
    <property type="entry name" value="MFS_Transporters"/>
</dbReference>
<feature type="transmembrane region" description="Helical" evidence="7">
    <location>
        <begin position="249"/>
        <end position="267"/>
    </location>
</feature>
<evidence type="ECO:0000256" key="4">
    <source>
        <dbReference type="ARBA" id="ARBA00022692"/>
    </source>
</evidence>
<keyword evidence="2" id="KW-0813">Transport</keyword>
<comment type="caution">
    <text evidence="9">The sequence shown here is derived from an EMBL/GenBank/DDBJ whole genome shotgun (WGS) entry which is preliminary data.</text>
</comment>
<dbReference type="InterPro" id="IPR005829">
    <property type="entry name" value="Sugar_transporter_CS"/>
</dbReference>
<keyword evidence="10" id="KW-1185">Reference proteome</keyword>
<gene>
    <name evidence="9" type="ORF">I4J89_34080</name>
</gene>
<feature type="transmembrane region" description="Helical" evidence="7">
    <location>
        <begin position="48"/>
        <end position="69"/>
    </location>
</feature>
<keyword evidence="4 7" id="KW-0812">Transmembrane</keyword>
<evidence type="ECO:0000313" key="10">
    <source>
        <dbReference type="Proteomes" id="UP000598146"/>
    </source>
</evidence>
<dbReference type="PROSITE" id="PS00216">
    <property type="entry name" value="SUGAR_TRANSPORT_1"/>
    <property type="match status" value="1"/>
</dbReference>
<keyword evidence="5 7" id="KW-1133">Transmembrane helix</keyword>
<dbReference type="InterPro" id="IPR011701">
    <property type="entry name" value="MFS"/>
</dbReference>
<reference evidence="9" key="1">
    <citation type="submission" date="2020-11" db="EMBL/GenBank/DDBJ databases">
        <title>Isolation and identification of active actinomycetes.</title>
        <authorList>
            <person name="Sun X."/>
        </authorList>
    </citation>
    <scope>NUCLEOTIDE SEQUENCE</scope>
    <source>
        <strain evidence="9">NEAU-A11</strain>
    </source>
</reference>
<dbReference type="InterPro" id="IPR036259">
    <property type="entry name" value="MFS_trans_sf"/>
</dbReference>
<dbReference type="PANTHER" id="PTHR23517">
    <property type="entry name" value="RESISTANCE PROTEIN MDTM, PUTATIVE-RELATED-RELATED"/>
    <property type="match status" value="1"/>
</dbReference>
<feature type="transmembrane region" description="Helical" evidence="7">
    <location>
        <begin position="12"/>
        <end position="36"/>
    </location>
</feature>
<dbReference type="InterPro" id="IPR020846">
    <property type="entry name" value="MFS_dom"/>
</dbReference>
<feature type="transmembrane region" description="Helical" evidence="7">
    <location>
        <begin position="81"/>
        <end position="99"/>
    </location>
</feature>
<evidence type="ECO:0000256" key="3">
    <source>
        <dbReference type="ARBA" id="ARBA00022475"/>
    </source>
</evidence>
<evidence type="ECO:0000256" key="2">
    <source>
        <dbReference type="ARBA" id="ARBA00022448"/>
    </source>
</evidence>
<feature type="transmembrane region" description="Helical" evidence="7">
    <location>
        <begin position="367"/>
        <end position="386"/>
    </location>
</feature>
<evidence type="ECO:0000259" key="8">
    <source>
        <dbReference type="PROSITE" id="PS50850"/>
    </source>
</evidence>
<keyword evidence="6 7" id="KW-0472">Membrane</keyword>
<feature type="transmembrane region" description="Helical" evidence="7">
    <location>
        <begin position="105"/>
        <end position="132"/>
    </location>
</feature>
<evidence type="ECO:0000313" key="9">
    <source>
        <dbReference type="EMBL" id="MBG0566485.1"/>
    </source>
</evidence>
<evidence type="ECO:0000256" key="1">
    <source>
        <dbReference type="ARBA" id="ARBA00004651"/>
    </source>
</evidence>
<organism evidence="9 10">
    <name type="scientific">Actinoplanes aureus</name>
    <dbReference type="NCBI Taxonomy" id="2792083"/>
    <lineage>
        <taxon>Bacteria</taxon>
        <taxon>Bacillati</taxon>
        <taxon>Actinomycetota</taxon>
        <taxon>Actinomycetes</taxon>
        <taxon>Micromonosporales</taxon>
        <taxon>Micromonosporaceae</taxon>
        <taxon>Actinoplanes</taxon>
    </lineage>
</organism>
<dbReference type="AlphaFoldDB" id="A0A931CK95"/>
<keyword evidence="3" id="KW-1003">Cell membrane</keyword>
<feature type="transmembrane region" description="Helical" evidence="7">
    <location>
        <begin position="303"/>
        <end position="328"/>
    </location>
</feature>
<dbReference type="GO" id="GO:0022857">
    <property type="term" value="F:transmembrane transporter activity"/>
    <property type="evidence" value="ECO:0007669"/>
    <property type="project" value="InterPro"/>
</dbReference>
<dbReference type="RefSeq" id="WP_196418266.1">
    <property type="nucleotide sequence ID" value="NZ_JADQTO010000021.1"/>
</dbReference>
<dbReference type="PANTHER" id="PTHR23517:SF2">
    <property type="entry name" value="MULTIDRUG RESISTANCE PROTEIN MDTH"/>
    <property type="match status" value="1"/>
</dbReference>
<dbReference type="EMBL" id="JADQTO010000021">
    <property type="protein sequence ID" value="MBG0566485.1"/>
    <property type="molecule type" value="Genomic_DNA"/>
</dbReference>
<proteinExistence type="predicted"/>
<dbReference type="Proteomes" id="UP000598146">
    <property type="component" value="Unassembled WGS sequence"/>
</dbReference>
<feature type="transmembrane region" description="Helical" evidence="7">
    <location>
        <begin position="279"/>
        <end position="297"/>
    </location>
</feature>
<comment type="subcellular location">
    <subcellularLocation>
        <location evidence="1">Cell membrane</location>
        <topology evidence="1">Multi-pass membrane protein</topology>
    </subcellularLocation>
</comment>
<protein>
    <submittedName>
        <fullName evidence="9">MFS transporter</fullName>
    </submittedName>
</protein>
<feature type="transmembrane region" description="Helical" evidence="7">
    <location>
        <begin position="168"/>
        <end position="188"/>
    </location>
</feature>
<dbReference type="SUPFAM" id="SSF103473">
    <property type="entry name" value="MFS general substrate transporter"/>
    <property type="match status" value="1"/>
</dbReference>
<feature type="transmembrane region" description="Helical" evidence="7">
    <location>
        <begin position="209"/>
        <end position="229"/>
    </location>
</feature>
<evidence type="ECO:0000256" key="7">
    <source>
        <dbReference type="SAM" id="Phobius"/>
    </source>
</evidence>